<gene>
    <name evidence="3" type="ORF">KGQ19_45265</name>
</gene>
<dbReference type="InterPro" id="IPR041581">
    <property type="entry name" value="Glyoxalase_6"/>
</dbReference>
<dbReference type="Gene3D" id="3.10.180.10">
    <property type="entry name" value="2,3-Dihydroxybiphenyl 1,2-Dioxygenase, domain 1"/>
    <property type="match status" value="1"/>
</dbReference>
<feature type="compositionally biased region" description="Low complexity" evidence="1">
    <location>
        <begin position="141"/>
        <end position="157"/>
    </location>
</feature>
<feature type="region of interest" description="Disordered" evidence="1">
    <location>
        <begin position="133"/>
        <end position="157"/>
    </location>
</feature>
<proteinExistence type="predicted"/>
<dbReference type="SUPFAM" id="SSF54593">
    <property type="entry name" value="Glyoxalase/Bleomycin resistance protein/Dihydroxybiphenyl dioxygenase"/>
    <property type="match status" value="1"/>
</dbReference>
<comment type="caution">
    <text evidence="3">The sequence shown here is derived from an EMBL/GenBank/DDBJ whole genome shotgun (WGS) entry which is preliminary data.</text>
</comment>
<name>A0ABS5L788_9ACTN</name>
<accession>A0ABS5L788</accession>
<dbReference type="Pfam" id="PF18029">
    <property type="entry name" value="Glyoxalase_6"/>
    <property type="match status" value="1"/>
</dbReference>
<dbReference type="PANTHER" id="PTHR35908:SF1">
    <property type="entry name" value="CONSERVED PROTEIN"/>
    <property type="match status" value="1"/>
</dbReference>
<dbReference type="RefSeq" id="WP_212021255.1">
    <property type="nucleotide sequence ID" value="NZ_JAAFYZ010000318.1"/>
</dbReference>
<sequence length="157" mass="17111">MTLIAQFITFDCREPSRLGQFWNEAIGVPVQGVNGQLRIAVPMTPALAMVLSENFPVREPVASRSHISFTPLEGTLSDEVDRLIAAGATLLDDHRRPEMDNVGWVVMADPEGNEFQVESNDAESNALESRIQAENARHQAQKATDAAETAAVIAQRG</sequence>
<organism evidence="3 4">
    <name type="scientific">Catenulispora pinistramenti</name>
    <dbReference type="NCBI Taxonomy" id="2705254"/>
    <lineage>
        <taxon>Bacteria</taxon>
        <taxon>Bacillati</taxon>
        <taxon>Actinomycetota</taxon>
        <taxon>Actinomycetes</taxon>
        <taxon>Catenulisporales</taxon>
        <taxon>Catenulisporaceae</taxon>
        <taxon>Catenulispora</taxon>
    </lineage>
</organism>
<reference evidence="3 4" key="1">
    <citation type="submission" date="2020-02" db="EMBL/GenBank/DDBJ databases">
        <title>Acidophilic actinobacteria isolated from forest soil.</title>
        <authorList>
            <person name="Golinska P."/>
        </authorList>
    </citation>
    <scope>NUCLEOTIDE SEQUENCE [LARGE SCALE GENOMIC DNA]</scope>
    <source>
        <strain evidence="3 4">NL8</strain>
    </source>
</reference>
<dbReference type="Proteomes" id="UP000730482">
    <property type="component" value="Unassembled WGS sequence"/>
</dbReference>
<evidence type="ECO:0000256" key="1">
    <source>
        <dbReference type="SAM" id="MobiDB-lite"/>
    </source>
</evidence>
<dbReference type="PANTHER" id="PTHR35908">
    <property type="entry name" value="HYPOTHETICAL FUSION PROTEIN"/>
    <property type="match status" value="1"/>
</dbReference>
<feature type="domain" description="Glyoxalase-like" evidence="2">
    <location>
        <begin position="8"/>
        <end position="117"/>
    </location>
</feature>
<evidence type="ECO:0000313" key="3">
    <source>
        <dbReference type="EMBL" id="MBS2554087.1"/>
    </source>
</evidence>
<dbReference type="InterPro" id="IPR029068">
    <property type="entry name" value="Glyas_Bleomycin-R_OHBP_Dase"/>
</dbReference>
<evidence type="ECO:0000313" key="4">
    <source>
        <dbReference type="Proteomes" id="UP000730482"/>
    </source>
</evidence>
<evidence type="ECO:0000259" key="2">
    <source>
        <dbReference type="Pfam" id="PF18029"/>
    </source>
</evidence>
<dbReference type="EMBL" id="JAAFYZ010000318">
    <property type="protein sequence ID" value="MBS2554087.1"/>
    <property type="molecule type" value="Genomic_DNA"/>
</dbReference>
<keyword evidence="4" id="KW-1185">Reference proteome</keyword>
<protein>
    <recommendedName>
        <fullName evidence="2">Glyoxalase-like domain-containing protein</fullName>
    </recommendedName>
</protein>